<organism evidence="1 2">
    <name type="scientific">Arabis alpina</name>
    <name type="common">Alpine rock-cress</name>
    <dbReference type="NCBI Taxonomy" id="50452"/>
    <lineage>
        <taxon>Eukaryota</taxon>
        <taxon>Viridiplantae</taxon>
        <taxon>Streptophyta</taxon>
        <taxon>Embryophyta</taxon>
        <taxon>Tracheophyta</taxon>
        <taxon>Spermatophyta</taxon>
        <taxon>Magnoliopsida</taxon>
        <taxon>eudicotyledons</taxon>
        <taxon>Gunneridae</taxon>
        <taxon>Pentapetalae</taxon>
        <taxon>rosids</taxon>
        <taxon>malvids</taxon>
        <taxon>Brassicales</taxon>
        <taxon>Brassicaceae</taxon>
        <taxon>Arabideae</taxon>
        <taxon>Arabis</taxon>
    </lineage>
</organism>
<evidence type="ECO:0000313" key="2">
    <source>
        <dbReference type="Proteomes" id="UP000029120"/>
    </source>
</evidence>
<proteinExistence type="predicted"/>
<dbReference type="EMBL" id="CM002874">
    <property type="protein sequence ID" value="KFK32848.1"/>
    <property type="molecule type" value="Genomic_DNA"/>
</dbReference>
<dbReference type="Gramene" id="KFK32848">
    <property type="protein sequence ID" value="KFK32848"/>
    <property type="gene ID" value="AALP_AA6G294900"/>
</dbReference>
<dbReference type="AlphaFoldDB" id="A0A087GSJ6"/>
<reference evidence="2" key="1">
    <citation type="journal article" date="2015" name="Nat. Plants">
        <title>Genome expansion of Arabis alpina linked with retrotransposition and reduced symmetric DNA methylation.</title>
        <authorList>
            <person name="Willing E.M."/>
            <person name="Rawat V."/>
            <person name="Mandakova T."/>
            <person name="Maumus F."/>
            <person name="James G.V."/>
            <person name="Nordstroem K.J."/>
            <person name="Becker C."/>
            <person name="Warthmann N."/>
            <person name="Chica C."/>
            <person name="Szarzynska B."/>
            <person name="Zytnicki M."/>
            <person name="Albani M.C."/>
            <person name="Kiefer C."/>
            <person name="Bergonzi S."/>
            <person name="Castaings L."/>
            <person name="Mateos J.L."/>
            <person name="Berns M.C."/>
            <person name="Bujdoso N."/>
            <person name="Piofczyk T."/>
            <person name="de Lorenzo L."/>
            <person name="Barrero-Sicilia C."/>
            <person name="Mateos I."/>
            <person name="Piednoel M."/>
            <person name="Hagmann J."/>
            <person name="Chen-Min-Tao R."/>
            <person name="Iglesias-Fernandez R."/>
            <person name="Schuster S.C."/>
            <person name="Alonso-Blanco C."/>
            <person name="Roudier F."/>
            <person name="Carbonero P."/>
            <person name="Paz-Ares J."/>
            <person name="Davis S.J."/>
            <person name="Pecinka A."/>
            <person name="Quesneville H."/>
            <person name="Colot V."/>
            <person name="Lysak M.A."/>
            <person name="Weigel D."/>
            <person name="Coupland G."/>
            <person name="Schneeberger K."/>
        </authorList>
    </citation>
    <scope>NUCLEOTIDE SEQUENCE [LARGE SCALE GENOMIC DNA]</scope>
    <source>
        <strain evidence="2">cv. Pajares</strain>
    </source>
</reference>
<protein>
    <submittedName>
        <fullName evidence="1">Uncharacterized protein</fullName>
    </submittedName>
</protein>
<sequence>MKKCSSTLTHAPFMVLPLSLSNIDCISLRRNLAVISVILGFSGNYGLWSSNSNYGEDVIVGVLDTRTSRSIRVSLIQVSVPLLQHVKVDRTRFSCFSKVAFLAIGIRFLPLKLVK</sequence>
<keyword evidence="2" id="KW-1185">Reference proteome</keyword>
<evidence type="ECO:0000313" key="1">
    <source>
        <dbReference type="EMBL" id="KFK32848.1"/>
    </source>
</evidence>
<accession>A0A087GSJ6</accession>
<name>A0A087GSJ6_ARAAL</name>
<dbReference type="Proteomes" id="UP000029120">
    <property type="component" value="Chromosome 6"/>
</dbReference>
<dbReference type="OrthoDB" id="2014869at2759"/>
<gene>
    <name evidence="1" type="ordered locus">AALP_Aa6g294900</name>
</gene>